<evidence type="ECO:0000313" key="3">
    <source>
        <dbReference type="Proteomes" id="UP000249688"/>
    </source>
</evidence>
<dbReference type="InterPro" id="IPR004843">
    <property type="entry name" value="Calcineurin-like_PHP"/>
</dbReference>
<evidence type="ECO:0000313" key="2">
    <source>
        <dbReference type="EMBL" id="PZW48072.1"/>
    </source>
</evidence>
<keyword evidence="3" id="KW-1185">Reference proteome</keyword>
<dbReference type="InterPro" id="IPR029052">
    <property type="entry name" value="Metallo-depent_PP-like"/>
</dbReference>
<dbReference type="AlphaFoldDB" id="A0A2W7ILV6"/>
<organism evidence="2 3">
    <name type="scientific">Humitalea rosea</name>
    <dbReference type="NCBI Taxonomy" id="990373"/>
    <lineage>
        <taxon>Bacteria</taxon>
        <taxon>Pseudomonadati</taxon>
        <taxon>Pseudomonadota</taxon>
        <taxon>Alphaproteobacteria</taxon>
        <taxon>Acetobacterales</taxon>
        <taxon>Roseomonadaceae</taxon>
        <taxon>Humitalea</taxon>
    </lineage>
</organism>
<proteinExistence type="predicted"/>
<dbReference type="OrthoDB" id="7831721at2"/>
<name>A0A2W7ILV6_9PROT</name>
<dbReference type="RefSeq" id="WP_111397454.1">
    <property type="nucleotide sequence ID" value="NZ_QKYU01000006.1"/>
</dbReference>
<comment type="caution">
    <text evidence="2">The sequence shown here is derived from an EMBL/GenBank/DDBJ whole genome shotgun (WGS) entry which is preliminary data.</text>
</comment>
<gene>
    <name evidence="2" type="ORF">C8P66_10676</name>
</gene>
<evidence type="ECO:0000259" key="1">
    <source>
        <dbReference type="Pfam" id="PF00149"/>
    </source>
</evidence>
<dbReference type="EMBL" id="QKYU01000006">
    <property type="protein sequence ID" value="PZW48072.1"/>
    <property type="molecule type" value="Genomic_DNA"/>
</dbReference>
<sequence length="269" mass="28441">MDGAEGIVFIGDIHRRWNYVEAGLAAMATPPRAAVLLGDMECHAPLDALAAPFLRRGIPVHWIFGNHDYDGGPEMWANLAAPERNPVTAAGCLHGRVAEIGGLRIAGLGGVFRRRVWEPPEPPRLRARAELAEDLARLDASWSAAQRSALGDALAAMAIWPEDWQALLGKRADVLVTHEAPSSHPAGAPALEDLARALGARLIVHGHHHVNTLSVAPDGLRVLGVAAGWGVAADGSTLWPGEAPRWLGAPPSGWRLAGRAQAAANTVDT</sequence>
<feature type="domain" description="Calcineurin-like phosphoesterase" evidence="1">
    <location>
        <begin position="7"/>
        <end position="210"/>
    </location>
</feature>
<protein>
    <submittedName>
        <fullName evidence="2">Icc-related predicted phosphoesterase</fullName>
    </submittedName>
</protein>
<dbReference type="GO" id="GO:0016787">
    <property type="term" value="F:hydrolase activity"/>
    <property type="evidence" value="ECO:0007669"/>
    <property type="project" value="InterPro"/>
</dbReference>
<dbReference type="Gene3D" id="3.60.21.10">
    <property type="match status" value="1"/>
</dbReference>
<accession>A0A2W7ILV6</accession>
<dbReference type="SUPFAM" id="SSF56300">
    <property type="entry name" value="Metallo-dependent phosphatases"/>
    <property type="match status" value="1"/>
</dbReference>
<dbReference type="Proteomes" id="UP000249688">
    <property type="component" value="Unassembled WGS sequence"/>
</dbReference>
<dbReference type="Pfam" id="PF00149">
    <property type="entry name" value="Metallophos"/>
    <property type="match status" value="1"/>
</dbReference>
<dbReference type="CDD" id="cd00838">
    <property type="entry name" value="MPP_superfamily"/>
    <property type="match status" value="1"/>
</dbReference>
<reference evidence="2 3" key="1">
    <citation type="submission" date="2018-06" db="EMBL/GenBank/DDBJ databases">
        <title>Genomic Encyclopedia of Archaeal and Bacterial Type Strains, Phase II (KMG-II): from individual species to whole genera.</title>
        <authorList>
            <person name="Goeker M."/>
        </authorList>
    </citation>
    <scope>NUCLEOTIDE SEQUENCE [LARGE SCALE GENOMIC DNA]</scope>
    <source>
        <strain evidence="2 3">DSM 24525</strain>
    </source>
</reference>